<dbReference type="HOGENOM" id="CLU_068983_0_1_1"/>
<dbReference type="EMBL" id="EAAA01001594">
    <property type="status" value="NOT_ANNOTATED_CDS"/>
    <property type="molecule type" value="Genomic_DNA"/>
</dbReference>
<dbReference type="NCBIfam" id="TIGR01489">
    <property type="entry name" value="DKMTPPase-SF"/>
    <property type="match status" value="1"/>
</dbReference>
<evidence type="ECO:0000256" key="1">
    <source>
        <dbReference type="ARBA" id="ARBA00001946"/>
    </source>
</evidence>
<feature type="active site" description="Nucleophile" evidence="6">
    <location>
        <position position="8"/>
    </location>
</feature>
<dbReference type="InterPro" id="IPR023214">
    <property type="entry name" value="HAD_sf"/>
</dbReference>
<feature type="binding site" evidence="7">
    <location>
        <position position="99"/>
    </location>
    <ligand>
        <name>substrate</name>
    </ligand>
</feature>
<dbReference type="AlphaFoldDB" id="H2XSN9"/>
<keyword evidence="5 8" id="KW-0460">Magnesium</keyword>
<feature type="binding site" evidence="8">
    <location>
        <position position="10"/>
    </location>
    <ligand>
        <name>Mg(2+)</name>
        <dbReference type="ChEBI" id="CHEBI:18420"/>
    </ligand>
</feature>
<evidence type="ECO:0000313" key="10">
    <source>
        <dbReference type="Proteomes" id="UP000008144"/>
    </source>
</evidence>
<dbReference type="Proteomes" id="UP000008144">
    <property type="component" value="Chromosome 2"/>
</dbReference>
<feature type="binding site" evidence="7">
    <location>
        <position position="19"/>
    </location>
    <ligand>
        <name>substrate</name>
    </ligand>
</feature>
<keyword evidence="4" id="KW-0378">Hydrolase</keyword>
<comment type="cofactor">
    <cofactor evidence="1 8">
        <name>Mg(2+)</name>
        <dbReference type="ChEBI" id="CHEBI:18420"/>
    </cofactor>
</comment>
<accession>H2XSN9</accession>
<dbReference type="PIRSF" id="PIRSF031051">
    <property type="entry name" value="PyrdxlP_Pase_PHOSPHO2"/>
    <property type="match status" value="1"/>
</dbReference>
<proteinExistence type="inferred from homology"/>
<dbReference type="NCBIfam" id="TIGR01488">
    <property type="entry name" value="HAD-SF-IB"/>
    <property type="match status" value="1"/>
</dbReference>
<dbReference type="GO" id="GO:0016791">
    <property type="term" value="F:phosphatase activity"/>
    <property type="evidence" value="ECO:0000318"/>
    <property type="project" value="GO_Central"/>
</dbReference>
<dbReference type="FunCoup" id="H2XSN9">
    <property type="interactions" value="2"/>
</dbReference>
<dbReference type="PANTHER" id="PTHR20889">
    <property type="entry name" value="PHOSPHATASE, ORPHAN 1, 2"/>
    <property type="match status" value="1"/>
</dbReference>
<sequence length="242" mass="27624">HKHLVIFDFDNTISEGNTDTVVMDMVTDEAEAAKLWSTEQTRNWTKLVNSFLNHLFENGVTVQEMAAELRKMQLVSGMVELLKFLGENPQKFKVVIMSDANSFYIETLLEEYGLENVVSEIFTNKALLEDNGRVCVIPCHSHDHEECPVNMCKGVLIREFIKRLKNEGEVFSSICYVGDGSNDFCASINLSSDDFVFPRAGFMLDKMIRKSRRTPSMNQVDAEVIVWQSGTEIMEKLKQMIF</sequence>
<evidence type="ECO:0000313" key="9">
    <source>
        <dbReference type="Ensembl" id="ENSCINP00000032673.1"/>
    </source>
</evidence>
<reference evidence="9" key="2">
    <citation type="journal article" date="2008" name="Genome Biol.">
        <title>Improved genome assembly and evidence-based global gene model set for the chordate Ciona intestinalis: new insight into intron and operon populations.</title>
        <authorList>
            <person name="Satou Y."/>
            <person name="Mineta K."/>
            <person name="Ogasawara M."/>
            <person name="Sasakura Y."/>
            <person name="Shoguchi E."/>
            <person name="Ueno K."/>
            <person name="Yamada L."/>
            <person name="Matsumoto J."/>
            <person name="Wasserscheid J."/>
            <person name="Dewar K."/>
            <person name="Wiley G.B."/>
            <person name="Macmil S.L."/>
            <person name="Roe B.A."/>
            <person name="Zeller R.W."/>
            <person name="Hastings K.E."/>
            <person name="Lemaire P."/>
            <person name="Lindquist E."/>
            <person name="Endo T."/>
            <person name="Hotta K."/>
            <person name="Inaba K."/>
        </authorList>
    </citation>
    <scope>NUCLEOTIDE SEQUENCE [LARGE SCALE GENOMIC DNA]</scope>
    <source>
        <strain evidence="9">wild type</strain>
    </source>
</reference>
<dbReference type="GO" id="GO:0046872">
    <property type="term" value="F:metal ion binding"/>
    <property type="evidence" value="ECO:0007669"/>
    <property type="project" value="UniProtKB-KW"/>
</dbReference>
<dbReference type="InterPro" id="IPR036412">
    <property type="entry name" value="HAD-like_sf"/>
</dbReference>
<dbReference type="Gene3D" id="3.40.50.1000">
    <property type="entry name" value="HAD superfamily/HAD-like"/>
    <property type="match status" value="1"/>
</dbReference>
<comment type="similarity">
    <text evidence="2">Belongs to the HAD-like hydrolase superfamily. PHOSPHO family.</text>
</comment>
<dbReference type="InterPro" id="IPR016965">
    <property type="entry name" value="Pase_PHOSPHO-typ"/>
</dbReference>
<dbReference type="Pfam" id="PF06888">
    <property type="entry name" value="Put_Phosphatase"/>
    <property type="match status" value="1"/>
</dbReference>
<protein>
    <submittedName>
        <fullName evidence="9">Uncharacterized protein</fullName>
    </submittedName>
</protein>
<feature type="binding site" evidence="8">
    <location>
        <position position="8"/>
    </location>
    <ligand>
        <name>Mg(2+)</name>
        <dbReference type="ChEBI" id="CHEBI:18420"/>
    </ligand>
</feature>
<dbReference type="STRING" id="7719.ENSCINP00000032673"/>
<dbReference type="PANTHER" id="PTHR20889:SF12">
    <property type="entry name" value="LP01149P"/>
    <property type="match status" value="1"/>
</dbReference>
<keyword evidence="3 8" id="KW-0479">Metal-binding</keyword>
<feature type="binding site" evidence="8">
    <location>
        <position position="179"/>
    </location>
    <ligand>
        <name>Mg(2+)</name>
        <dbReference type="ChEBI" id="CHEBI:18420"/>
    </ligand>
</feature>
<evidence type="ECO:0000256" key="6">
    <source>
        <dbReference type="PIRSR" id="PIRSR031051-1"/>
    </source>
</evidence>
<dbReference type="Ensembl" id="ENSCINT00000030722.1">
    <property type="protein sequence ID" value="ENSCINP00000032673.1"/>
    <property type="gene ID" value="ENSCING00000024193.1"/>
</dbReference>
<organism evidence="9 10">
    <name type="scientific">Ciona intestinalis</name>
    <name type="common">Transparent sea squirt</name>
    <name type="synonym">Ascidia intestinalis</name>
    <dbReference type="NCBI Taxonomy" id="7719"/>
    <lineage>
        <taxon>Eukaryota</taxon>
        <taxon>Metazoa</taxon>
        <taxon>Chordata</taxon>
        <taxon>Tunicata</taxon>
        <taxon>Ascidiacea</taxon>
        <taxon>Phlebobranchia</taxon>
        <taxon>Cionidae</taxon>
        <taxon>Ciona</taxon>
    </lineage>
</organism>
<name>H2XSN9_CIOIN</name>
<dbReference type="OMA" id="ENMGLTH"/>
<evidence type="ECO:0000256" key="5">
    <source>
        <dbReference type="ARBA" id="ARBA00022842"/>
    </source>
</evidence>
<keyword evidence="10" id="KW-1185">Reference proteome</keyword>
<dbReference type="GeneTree" id="ENSGT00390000007741"/>
<reference evidence="10" key="1">
    <citation type="journal article" date="2002" name="Science">
        <title>The draft genome of Ciona intestinalis: insights into chordate and vertebrate origins.</title>
        <authorList>
            <person name="Dehal P."/>
            <person name="Satou Y."/>
            <person name="Campbell R.K."/>
            <person name="Chapman J."/>
            <person name="Degnan B."/>
            <person name="De Tomaso A."/>
            <person name="Davidson B."/>
            <person name="Di Gregorio A."/>
            <person name="Gelpke M."/>
            <person name="Goodstein D.M."/>
            <person name="Harafuji N."/>
            <person name="Hastings K.E."/>
            <person name="Ho I."/>
            <person name="Hotta K."/>
            <person name="Huang W."/>
            <person name="Kawashima T."/>
            <person name="Lemaire P."/>
            <person name="Martinez D."/>
            <person name="Meinertzhagen I.A."/>
            <person name="Necula S."/>
            <person name="Nonaka M."/>
            <person name="Putnam N."/>
            <person name="Rash S."/>
            <person name="Saiga H."/>
            <person name="Satake M."/>
            <person name="Terry A."/>
            <person name="Yamada L."/>
            <person name="Wang H.G."/>
            <person name="Awazu S."/>
            <person name="Azumi K."/>
            <person name="Boore J."/>
            <person name="Branno M."/>
            <person name="Chin-Bow S."/>
            <person name="DeSantis R."/>
            <person name="Doyle S."/>
            <person name="Francino P."/>
            <person name="Keys D.N."/>
            <person name="Haga S."/>
            <person name="Hayashi H."/>
            <person name="Hino K."/>
            <person name="Imai K.S."/>
            <person name="Inaba K."/>
            <person name="Kano S."/>
            <person name="Kobayashi K."/>
            <person name="Kobayashi M."/>
            <person name="Lee B.I."/>
            <person name="Makabe K.W."/>
            <person name="Manohar C."/>
            <person name="Matassi G."/>
            <person name="Medina M."/>
            <person name="Mochizuki Y."/>
            <person name="Mount S."/>
            <person name="Morishita T."/>
            <person name="Miura S."/>
            <person name="Nakayama A."/>
            <person name="Nishizaka S."/>
            <person name="Nomoto H."/>
            <person name="Ohta F."/>
            <person name="Oishi K."/>
            <person name="Rigoutsos I."/>
            <person name="Sano M."/>
            <person name="Sasaki A."/>
            <person name="Sasakura Y."/>
            <person name="Shoguchi E."/>
            <person name="Shin-i T."/>
            <person name="Spagnuolo A."/>
            <person name="Stainier D."/>
            <person name="Suzuki M.M."/>
            <person name="Tassy O."/>
            <person name="Takatori N."/>
            <person name="Tokuoka M."/>
            <person name="Yagi K."/>
            <person name="Yoshizaki F."/>
            <person name="Wada S."/>
            <person name="Zhang C."/>
            <person name="Hyatt P.D."/>
            <person name="Larimer F."/>
            <person name="Detter C."/>
            <person name="Doggett N."/>
            <person name="Glavina T."/>
            <person name="Hawkins T."/>
            <person name="Richardson P."/>
            <person name="Lucas S."/>
            <person name="Kohara Y."/>
            <person name="Levine M."/>
            <person name="Satoh N."/>
            <person name="Rokhsar D.S."/>
        </authorList>
    </citation>
    <scope>NUCLEOTIDE SEQUENCE [LARGE SCALE GENOMIC DNA]</scope>
</reference>
<reference evidence="9" key="4">
    <citation type="submission" date="2025-09" db="UniProtKB">
        <authorList>
            <consortium name="Ensembl"/>
        </authorList>
    </citation>
    <scope>IDENTIFICATION</scope>
</reference>
<evidence type="ECO:0000256" key="7">
    <source>
        <dbReference type="PIRSR" id="PIRSR031051-2"/>
    </source>
</evidence>
<feature type="active site" description="Proton donor" evidence="6">
    <location>
        <position position="10"/>
    </location>
</feature>
<dbReference type="SUPFAM" id="SSF56784">
    <property type="entry name" value="HAD-like"/>
    <property type="match status" value="1"/>
</dbReference>
<evidence type="ECO:0000256" key="4">
    <source>
        <dbReference type="ARBA" id="ARBA00022801"/>
    </source>
</evidence>
<dbReference type="InParanoid" id="H2XSN9"/>
<evidence type="ECO:0000256" key="3">
    <source>
        <dbReference type="ARBA" id="ARBA00022723"/>
    </source>
</evidence>
<evidence type="ECO:0000256" key="8">
    <source>
        <dbReference type="PIRSR" id="PIRSR031051-3"/>
    </source>
</evidence>
<dbReference type="InterPro" id="IPR006384">
    <property type="entry name" value="HAD_hydro_PyrdxlP_Pase-like"/>
</dbReference>
<evidence type="ECO:0000256" key="2">
    <source>
        <dbReference type="ARBA" id="ARBA00008541"/>
    </source>
</evidence>
<reference evidence="9" key="3">
    <citation type="submission" date="2025-08" db="UniProtKB">
        <authorList>
            <consortium name="Ensembl"/>
        </authorList>
    </citation>
    <scope>IDENTIFICATION</scope>
</reference>